<proteinExistence type="predicted"/>
<dbReference type="CDD" id="cd12087">
    <property type="entry name" value="TM_EGFR-like"/>
    <property type="match status" value="1"/>
</dbReference>
<keyword evidence="2" id="KW-1133">Transmembrane helix</keyword>
<protein>
    <recommendedName>
        <fullName evidence="5">Mid2 domain-containing protein</fullName>
    </recommendedName>
</protein>
<feature type="transmembrane region" description="Helical" evidence="2">
    <location>
        <begin position="192"/>
        <end position="215"/>
    </location>
</feature>
<keyword evidence="4" id="KW-1185">Reference proteome</keyword>
<dbReference type="Proteomes" id="UP000297245">
    <property type="component" value="Unassembled WGS sequence"/>
</dbReference>
<feature type="region of interest" description="Disordered" evidence="1">
    <location>
        <begin position="85"/>
        <end position="110"/>
    </location>
</feature>
<accession>A0A4S8KVE0</accession>
<gene>
    <name evidence="3" type="ORF">K435DRAFT_785684</name>
</gene>
<keyword evidence="2" id="KW-0472">Membrane</keyword>
<evidence type="ECO:0008006" key="5">
    <source>
        <dbReference type="Google" id="ProtNLM"/>
    </source>
</evidence>
<feature type="compositionally biased region" description="Basic and acidic residues" evidence="1">
    <location>
        <begin position="330"/>
        <end position="343"/>
    </location>
</feature>
<evidence type="ECO:0000256" key="2">
    <source>
        <dbReference type="SAM" id="Phobius"/>
    </source>
</evidence>
<dbReference type="EMBL" id="ML179964">
    <property type="protein sequence ID" value="THU79879.1"/>
    <property type="molecule type" value="Genomic_DNA"/>
</dbReference>
<evidence type="ECO:0000256" key="1">
    <source>
        <dbReference type="SAM" id="MobiDB-lite"/>
    </source>
</evidence>
<evidence type="ECO:0000313" key="3">
    <source>
        <dbReference type="EMBL" id="THU79879.1"/>
    </source>
</evidence>
<keyword evidence="2" id="KW-0812">Transmembrane</keyword>
<feature type="compositionally biased region" description="Basic and acidic residues" evidence="1">
    <location>
        <begin position="285"/>
        <end position="297"/>
    </location>
</feature>
<name>A0A4S8KVE0_DENBC</name>
<evidence type="ECO:0000313" key="4">
    <source>
        <dbReference type="Proteomes" id="UP000297245"/>
    </source>
</evidence>
<feature type="region of interest" description="Disordered" evidence="1">
    <location>
        <begin position="264"/>
        <end position="357"/>
    </location>
</feature>
<reference evidence="3 4" key="1">
    <citation type="journal article" date="2019" name="Nat. Ecol. Evol.">
        <title>Megaphylogeny resolves global patterns of mushroom evolution.</title>
        <authorList>
            <person name="Varga T."/>
            <person name="Krizsan K."/>
            <person name="Foldi C."/>
            <person name="Dima B."/>
            <person name="Sanchez-Garcia M."/>
            <person name="Sanchez-Ramirez S."/>
            <person name="Szollosi G.J."/>
            <person name="Szarkandi J.G."/>
            <person name="Papp V."/>
            <person name="Albert L."/>
            <person name="Andreopoulos W."/>
            <person name="Angelini C."/>
            <person name="Antonin V."/>
            <person name="Barry K.W."/>
            <person name="Bougher N.L."/>
            <person name="Buchanan P."/>
            <person name="Buyck B."/>
            <person name="Bense V."/>
            <person name="Catcheside P."/>
            <person name="Chovatia M."/>
            <person name="Cooper J."/>
            <person name="Damon W."/>
            <person name="Desjardin D."/>
            <person name="Finy P."/>
            <person name="Geml J."/>
            <person name="Haridas S."/>
            <person name="Hughes K."/>
            <person name="Justo A."/>
            <person name="Karasinski D."/>
            <person name="Kautmanova I."/>
            <person name="Kiss B."/>
            <person name="Kocsube S."/>
            <person name="Kotiranta H."/>
            <person name="LaButti K.M."/>
            <person name="Lechner B.E."/>
            <person name="Liimatainen K."/>
            <person name="Lipzen A."/>
            <person name="Lukacs Z."/>
            <person name="Mihaltcheva S."/>
            <person name="Morgado L.N."/>
            <person name="Niskanen T."/>
            <person name="Noordeloos M.E."/>
            <person name="Ohm R.A."/>
            <person name="Ortiz-Santana B."/>
            <person name="Ovrebo C."/>
            <person name="Racz N."/>
            <person name="Riley R."/>
            <person name="Savchenko A."/>
            <person name="Shiryaev A."/>
            <person name="Soop K."/>
            <person name="Spirin V."/>
            <person name="Szebenyi C."/>
            <person name="Tomsovsky M."/>
            <person name="Tulloss R.E."/>
            <person name="Uehling J."/>
            <person name="Grigoriev I.V."/>
            <person name="Vagvolgyi C."/>
            <person name="Papp T."/>
            <person name="Martin F.M."/>
            <person name="Miettinen O."/>
            <person name="Hibbett D.S."/>
            <person name="Nagy L.G."/>
        </authorList>
    </citation>
    <scope>NUCLEOTIDE SEQUENCE [LARGE SCALE GENOMIC DNA]</scope>
    <source>
        <strain evidence="3 4">CBS 962.96</strain>
    </source>
</reference>
<organism evidence="3 4">
    <name type="scientific">Dendrothele bispora (strain CBS 962.96)</name>
    <dbReference type="NCBI Taxonomy" id="1314807"/>
    <lineage>
        <taxon>Eukaryota</taxon>
        <taxon>Fungi</taxon>
        <taxon>Dikarya</taxon>
        <taxon>Basidiomycota</taxon>
        <taxon>Agaricomycotina</taxon>
        <taxon>Agaricomycetes</taxon>
        <taxon>Agaricomycetidae</taxon>
        <taxon>Agaricales</taxon>
        <taxon>Agaricales incertae sedis</taxon>
        <taxon>Dendrothele</taxon>
    </lineage>
</organism>
<dbReference type="AlphaFoldDB" id="A0A4S8KVE0"/>
<sequence length="357" mass="38751">MQSSAFLRHILRLLVLPSNSPHVLRHDFSKVQGGMKSLSVRDIIFSTEIITEFEYATSSRTTSTDGSQRTTTLAPLFSSFQFPSSTLETTSSTSHSETSERSAQTTTSSSDIISTAAVSNSLAEGLQGDIFTESFSSVTPPASSQPEAQITPTFSSVDTLLQSSTLGGFTSTISITSVTTSAPSGNTQHKNIGAIVGGILGGVIIMMIITLFYLIRRLRRRKQVPTESVTQETNSQANITTPHYIRVPQKPSLLRESTCQTFVEVGDEREPPTRRSVNSDLEYVSNRDSHLSHESKIDPPISGTPHDPTIAKAESWPSQTAVSSDDDGGMEQRDASDMLSDRVEDIDEPPPQYSSRA</sequence>